<dbReference type="AlphaFoldDB" id="S6AB60"/>
<accession>S6AB60</accession>
<evidence type="ECO:0000256" key="1">
    <source>
        <dbReference type="SAM" id="MobiDB-lite"/>
    </source>
</evidence>
<dbReference type="Proteomes" id="UP000015559">
    <property type="component" value="Chromosome"/>
</dbReference>
<feature type="region of interest" description="Disordered" evidence="1">
    <location>
        <begin position="1"/>
        <end position="24"/>
    </location>
</feature>
<dbReference type="RefSeq" id="WP_009206706.1">
    <property type="nucleotide sequence ID" value="NC_022357.1"/>
</dbReference>
<feature type="domain" description="Chemoreceptor zinc-binding" evidence="2">
    <location>
        <begin position="37"/>
        <end position="104"/>
    </location>
</feature>
<name>S6AB60_SULDS</name>
<dbReference type="eggNOG" id="COG3255">
    <property type="taxonomic scope" value="Bacteria"/>
</dbReference>
<protein>
    <submittedName>
        <fullName evidence="3">Methyl-accepting chemotaxis sensory transducer</fullName>
    </submittedName>
</protein>
<reference evidence="3 4" key="1">
    <citation type="journal article" date="2012" name="Appl. Environ. Microbiol.">
        <title>Draft genome sequence of a psychrotolerant sulfur-oxidizing bacterium, Sulfuricella denitrificans skB26, and proteomic insights into cold adaptation.</title>
        <authorList>
            <person name="Watanabe T."/>
            <person name="Kojima H."/>
            <person name="Fukui M."/>
        </authorList>
    </citation>
    <scope>NUCLEOTIDE SEQUENCE [LARGE SCALE GENOMIC DNA]</scope>
    <source>
        <strain evidence="4">skB26</strain>
    </source>
</reference>
<sequence>MGLFDSFKKNSSAAPAATTANNPDTQELDFMSAIEAHVRWKVRLENYIDGNNAEKLDPDIVCQDNQCILGKWIYGAGQKYKDNPLFEEIRVVHTDFHKGAAQIIRMSDAGEKTAAMDMVQRGDHYKNSQRIKSKLARLHIELKGGEE</sequence>
<dbReference type="STRING" id="1163617.SCD_n00500"/>
<organism evidence="3 4">
    <name type="scientific">Sulfuricella denitrificans (strain DSM 22764 / NBRC 105220 / skB26)</name>
    <dbReference type="NCBI Taxonomy" id="1163617"/>
    <lineage>
        <taxon>Bacteria</taxon>
        <taxon>Pseudomonadati</taxon>
        <taxon>Pseudomonadota</taxon>
        <taxon>Betaproteobacteria</taxon>
        <taxon>Nitrosomonadales</taxon>
        <taxon>Sulfuricellaceae</taxon>
        <taxon>Sulfuricella</taxon>
    </lineage>
</organism>
<keyword evidence="4" id="KW-1185">Reference proteome</keyword>
<dbReference type="InterPro" id="IPR025991">
    <property type="entry name" value="Chemoreceptor_zinc-bind_dom"/>
</dbReference>
<dbReference type="Gene3D" id="1.20.120.30">
    <property type="entry name" value="Aspartate receptor, ligand-binding domain"/>
    <property type="match status" value="1"/>
</dbReference>
<dbReference type="OrthoDB" id="8613985at2"/>
<gene>
    <name evidence="3" type="ORF">SCD_n00500</name>
</gene>
<proteinExistence type="predicted"/>
<dbReference type="HOGENOM" id="CLU_122422_1_0_4"/>
<dbReference type="KEGG" id="sdr:SCD_n00500"/>
<dbReference type="Pfam" id="PF13682">
    <property type="entry name" value="CZB"/>
    <property type="match status" value="1"/>
</dbReference>
<dbReference type="EMBL" id="AP013066">
    <property type="protein sequence ID" value="BAN34348.1"/>
    <property type="molecule type" value="Genomic_DNA"/>
</dbReference>
<evidence type="ECO:0000259" key="2">
    <source>
        <dbReference type="Pfam" id="PF13682"/>
    </source>
</evidence>
<evidence type="ECO:0000313" key="4">
    <source>
        <dbReference type="Proteomes" id="UP000015559"/>
    </source>
</evidence>
<feature type="compositionally biased region" description="Low complexity" evidence="1">
    <location>
        <begin position="10"/>
        <end position="23"/>
    </location>
</feature>
<evidence type="ECO:0000313" key="3">
    <source>
        <dbReference type="EMBL" id="BAN34348.1"/>
    </source>
</evidence>